<gene>
    <name evidence="2" type="ORF">RH861_01320</name>
</gene>
<evidence type="ECO:0000313" key="2">
    <source>
        <dbReference type="EMBL" id="MDR5690697.1"/>
    </source>
</evidence>
<feature type="transmembrane region" description="Helical" evidence="1">
    <location>
        <begin position="50"/>
        <end position="71"/>
    </location>
</feature>
<accession>A0ABU1FH48</accession>
<evidence type="ECO:0008006" key="4">
    <source>
        <dbReference type="Google" id="ProtNLM"/>
    </source>
</evidence>
<keyword evidence="1" id="KW-0472">Membrane</keyword>
<feature type="transmembrane region" description="Helical" evidence="1">
    <location>
        <begin position="83"/>
        <end position="104"/>
    </location>
</feature>
<comment type="caution">
    <text evidence="2">The sequence shown here is derived from an EMBL/GenBank/DDBJ whole genome shotgun (WGS) entry which is preliminary data.</text>
</comment>
<feature type="transmembrane region" description="Helical" evidence="1">
    <location>
        <begin position="124"/>
        <end position="144"/>
    </location>
</feature>
<keyword evidence="1" id="KW-1133">Transmembrane helix</keyword>
<proteinExistence type="predicted"/>
<dbReference type="Proteomes" id="UP001260072">
    <property type="component" value="Unassembled WGS sequence"/>
</dbReference>
<feature type="transmembrane region" description="Helical" evidence="1">
    <location>
        <begin position="156"/>
        <end position="178"/>
    </location>
</feature>
<protein>
    <recommendedName>
        <fullName evidence="4">YrhK domain-containing protein</fullName>
    </recommendedName>
</protein>
<organism evidence="2 3">
    <name type="scientific">Agromyces indicus</name>
    <dbReference type="NCBI Taxonomy" id="758919"/>
    <lineage>
        <taxon>Bacteria</taxon>
        <taxon>Bacillati</taxon>
        <taxon>Actinomycetota</taxon>
        <taxon>Actinomycetes</taxon>
        <taxon>Micrococcales</taxon>
        <taxon>Microbacteriaceae</taxon>
        <taxon>Agromyces</taxon>
    </lineage>
</organism>
<evidence type="ECO:0000256" key="1">
    <source>
        <dbReference type="SAM" id="Phobius"/>
    </source>
</evidence>
<name>A0ABU1FH48_9MICO</name>
<dbReference type="EMBL" id="JAVKGS010000001">
    <property type="protein sequence ID" value="MDR5690697.1"/>
    <property type="molecule type" value="Genomic_DNA"/>
</dbReference>
<feature type="transmembrane region" description="Helical" evidence="1">
    <location>
        <begin position="190"/>
        <end position="207"/>
    </location>
</feature>
<sequence length="213" mass="21768">MAGSPGGTASPERRLRRRAAGFMLGSACFFLGALPAYASWVGPVGANATFALGSVLFLVSGAVQLGSLGWRPPDHDAPSSARIGWWSVAVRLGGTLLFGVSTLRALGAALASTDTDEAGWVPDVWGSAAFLVSGVLAVVAAASVERGARSTARWTAWLAVLGSAAFVVSAAGAYVPAYDDDPVSPLARNLGTMVGALCFFAASALDWRGSNHR</sequence>
<keyword evidence="1" id="KW-0812">Transmembrane</keyword>
<evidence type="ECO:0000313" key="3">
    <source>
        <dbReference type="Proteomes" id="UP001260072"/>
    </source>
</evidence>
<reference evidence="3" key="1">
    <citation type="submission" date="2023-07" db="EMBL/GenBank/DDBJ databases">
        <title>Description of three actinobacteria isolated from air of manufacturing shop in a pharmaceutical factory.</title>
        <authorList>
            <person name="Zhang D.-F."/>
        </authorList>
    </citation>
    <scope>NUCLEOTIDE SEQUENCE [LARGE SCALE GENOMIC DNA]</scope>
    <source>
        <strain evidence="3">CCTCC AB 2011122</strain>
    </source>
</reference>
<dbReference type="RefSeq" id="WP_310519419.1">
    <property type="nucleotide sequence ID" value="NZ_BAABBS010000001.1"/>
</dbReference>
<keyword evidence="3" id="KW-1185">Reference proteome</keyword>
<feature type="transmembrane region" description="Helical" evidence="1">
    <location>
        <begin position="20"/>
        <end position="38"/>
    </location>
</feature>